<accession>D3RQY9</accession>
<dbReference type="SUPFAM" id="SSF52540">
    <property type="entry name" value="P-loop containing nucleoside triphosphate hydrolases"/>
    <property type="match status" value="1"/>
</dbReference>
<dbReference type="eggNOG" id="COG3842">
    <property type="taxonomic scope" value="Bacteria"/>
</dbReference>
<proteinExistence type="predicted"/>
<dbReference type="InterPro" id="IPR050093">
    <property type="entry name" value="ABC_SmlMolc_Importer"/>
</dbReference>
<feature type="domain" description="ABC transporter" evidence="4">
    <location>
        <begin position="1"/>
        <end position="233"/>
    </location>
</feature>
<evidence type="ECO:0000256" key="3">
    <source>
        <dbReference type="ARBA" id="ARBA00022840"/>
    </source>
</evidence>
<sequence length="357" mass="38944">MNPLIADLAFSRPGFDLRLAIRTPATGITALIGPSGGGKTTLLRLLAGLERPQAGHIRHGERIWFDSARRIDLAPGRRRLGFLFQQAALFPHLSVAGNIAYGLPSGVDREREVARWLARLQLAGFAARRPDSLSGGQRQRVALARALAPRPSVLLLDEPFSAVDPDLRQSLRLAFLELMLEQPTPTLLVTHDLDDVRQLADWVGVVIDGGLRQFGPTAEVFARPVDAEVARILGWPNLLPVDHWEGDVAHGGWGRVRVAASPDEPRAEVIAIRPDGLRLGDALGLEIEITRVIALDDDRTLLGRLPDHTAIQIRLDRRTPTPRPGSRTRLGIPHAAIIPLSGRATDAEATRCNPCLL</sequence>
<dbReference type="Proteomes" id="UP000001441">
    <property type="component" value="Chromosome"/>
</dbReference>
<evidence type="ECO:0000313" key="6">
    <source>
        <dbReference type="Proteomes" id="UP000001441"/>
    </source>
</evidence>
<dbReference type="PANTHER" id="PTHR42781:SF4">
    <property type="entry name" value="SPERMIDINE_PUTRESCINE IMPORT ATP-BINDING PROTEIN POTA"/>
    <property type="match status" value="1"/>
</dbReference>
<dbReference type="Pfam" id="PF00005">
    <property type="entry name" value="ABC_tran"/>
    <property type="match status" value="1"/>
</dbReference>
<dbReference type="PANTHER" id="PTHR42781">
    <property type="entry name" value="SPERMIDINE/PUTRESCINE IMPORT ATP-BINDING PROTEIN POTA"/>
    <property type="match status" value="1"/>
</dbReference>
<evidence type="ECO:0000256" key="2">
    <source>
        <dbReference type="ARBA" id="ARBA00022741"/>
    </source>
</evidence>
<name>D3RQY9_ALLVD</name>
<keyword evidence="1" id="KW-0813">Transport</keyword>
<dbReference type="STRING" id="572477.Alvin_0871"/>
<keyword evidence="6" id="KW-1185">Reference proteome</keyword>
<dbReference type="InterPro" id="IPR017871">
    <property type="entry name" value="ABC_transporter-like_CS"/>
</dbReference>
<dbReference type="GO" id="GO:0016887">
    <property type="term" value="F:ATP hydrolysis activity"/>
    <property type="evidence" value="ECO:0007669"/>
    <property type="project" value="InterPro"/>
</dbReference>
<dbReference type="SMART" id="SM00382">
    <property type="entry name" value="AAA"/>
    <property type="match status" value="1"/>
</dbReference>
<dbReference type="KEGG" id="alv:Alvin_0871"/>
<dbReference type="GO" id="GO:0005524">
    <property type="term" value="F:ATP binding"/>
    <property type="evidence" value="ECO:0007669"/>
    <property type="project" value="UniProtKB-KW"/>
</dbReference>
<dbReference type="InterPro" id="IPR003439">
    <property type="entry name" value="ABC_transporter-like_ATP-bd"/>
</dbReference>
<dbReference type="EMBL" id="CP001896">
    <property type="protein sequence ID" value="ADC61817.1"/>
    <property type="molecule type" value="Genomic_DNA"/>
</dbReference>
<reference evidence="5 6" key="1">
    <citation type="journal article" date="2011" name="Stand. Genomic Sci.">
        <title>Complete genome sequence of Allochromatium vinosum DSM 180(T).</title>
        <authorList>
            <person name="Weissgerber T."/>
            <person name="Zigann R."/>
            <person name="Bruce D."/>
            <person name="Chang Y.J."/>
            <person name="Detter J.C."/>
            <person name="Han C."/>
            <person name="Hauser L."/>
            <person name="Jeffries C.D."/>
            <person name="Land M."/>
            <person name="Munk A.C."/>
            <person name="Tapia R."/>
            <person name="Dahl C."/>
        </authorList>
    </citation>
    <scope>NUCLEOTIDE SEQUENCE [LARGE SCALE GENOMIC DNA]</scope>
    <source>
        <strain evidence="6">ATCC 17899 / DSM 180 / NBRC 103801 / NCIMB 10441 / D</strain>
    </source>
</reference>
<evidence type="ECO:0000256" key="1">
    <source>
        <dbReference type="ARBA" id="ARBA00022448"/>
    </source>
</evidence>
<keyword evidence="3" id="KW-0067">ATP-binding</keyword>
<dbReference type="PROSITE" id="PS50893">
    <property type="entry name" value="ABC_TRANSPORTER_2"/>
    <property type="match status" value="1"/>
</dbReference>
<dbReference type="InterPro" id="IPR027417">
    <property type="entry name" value="P-loop_NTPase"/>
</dbReference>
<organism evidence="5 6">
    <name type="scientific">Allochromatium vinosum (strain ATCC 17899 / DSM 180 / NBRC 103801 / NCIMB 10441 / D)</name>
    <name type="common">Chromatium vinosum</name>
    <dbReference type="NCBI Taxonomy" id="572477"/>
    <lineage>
        <taxon>Bacteria</taxon>
        <taxon>Pseudomonadati</taxon>
        <taxon>Pseudomonadota</taxon>
        <taxon>Gammaproteobacteria</taxon>
        <taxon>Chromatiales</taxon>
        <taxon>Chromatiaceae</taxon>
        <taxon>Allochromatium</taxon>
    </lineage>
</organism>
<dbReference type="HOGENOM" id="CLU_000604_1_1_6"/>
<evidence type="ECO:0000313" key="5">
    <source>
        <dbReference type="EMBL" id="ADC61817.1"/>
    </source>
</evidence>
<dbReference type="InterPro" id="IPR003593">
    <property type="entry name" value="AAA+_ATPase"/>
</dbReference>
<keyword evidence="2" id="KW-0547">Nucleotide-binding</keyword>
<dbReference type="RefSeq" id="WP_012970093.1">
    <property type="nucleotide sequence ID" value="NC_013851.1"/>
</dbReference>
<gene>
    <name evidence="5" type="ordered locus">Alvin_0871</name>
</gene>
<dbReference type="OrthoDB" id="9802264at2"/>
<dbReference type="PROSITE" id="PS00211">
    <property type="entry name" value="ABC_TRANSPORTER_1"/>
    <property type="match status" value="1"/>
</dbReference>
<dbReference type="AlphaFoldDB" id="D3RQY9"/>
<dbReference type="Gene3D" id="3.40.50.300">
    <property type="entry name" value="P-loop containing nucleotide triphosphate hydrolases"/>
    <property type="match status" value="1"/>
</dbReference>
<evidence type="ECO:0000259" key="4">
    <source>
        <dbReference type="PROSITE" id="PS50893"/>
    </source>
</evidence>
<protein>
    <submittedName>
        <fullName evidence="5">ABC transporter related protein</fullName>
    </submittedName>
</protein>